<gene>
    <name evidence="1" type="ORF">ASZ90_011929</name>
</gene>
<sequence>MKKMILLILALCFGSLVGVTLSQNDEVDNAATMTVLKQDSGTNLSQMNMTLYSVAMDMDAFSVGEAVKFTAPNPGWKLKQVRVAGWNGFDGNATSIPESENFLLEVRDEKMNLLYRMADTQNAYFTFPAIILRAIDLPSVPVTDEFYVIFYDRGSMFIGMELENSTGSSYFYDSVYSELLPVEFTDQSNTTTSINWLIRAVGE</sequence>
<organism evidence="1">
    <name type="scientific">hydrocarbon metagenome</name>
    <dbReference type="NCBI Taxonomy" id="938273"/>
    <lineage>
        <taxon>unclassified sequences</taxon>
        <taxon>metagenomes</taxon>
        <taxon>ecological metagenomes</taxon>
    </lineage>
</organism>
<accession>A0A0W8FBZ5</accession>
<reference evidence="1" key="1">
    <citation type="journal article" date="2015" name="Proc. Natl. Acad. Sci. U.S.A.">
        <title>Networks of energetic and metabolic interactions define dynamics in microbial communities.</title>
        <authorList>
            <person name="Embree M."/>
            <person name="Liu J.K."/>
            <person name="Al-Bassam M.M."/>
            <person name="Zengler K."/>
        </authorList>
    </citation>
    <scope>NUCLEOTIDE SEQUENCE</scope>
</reference>
<protein>
    <submittedName>
        <fullName evidence="1">Uncharacterized protein</fullName>
    </submittedName>
</protein>
<name>A0A0W8FBZ5_9ZZZZ</name>
<proteinExistence type="predicted"/>
<evidence type="ECO:0000313" key="1">
    <source>
        <dbReference type="EMBL" id="KUG18379.1"/>
    </source>
</evidence>
<comment type="caution">
    <text evidence="1">The sequence shown here is derived from an EMBL/GenBank/DDBJ whole genome shotgun (WGS) entry which is preliminary data.</text>
</comment>
<dbReference type="AlphaFoldDB" id="A0A0W8FBZ5"/>
<dbReference type="EMBL" id="LNQE01001386">
    <property type="protein sequence ID" value="KUG18379.1"/>
    <property type="molecule type" value="Genomic_DNA"/>
</dbReference>